<accession>A0A2A2KN14</accession>
<name>A0A2A2KN14_9BILA</name>
<dbReference type="AlphaFoldDB" id="A0A2A2KN14"/>
<dbReference type="EMBL" id="LIAE01008125">
    <property type="protein sequence ID" value="PAV75396.1"/>
    <property type="molecule type" value="Genomic_DNA"/>
</dbReference>
<dbReference type="OrthoDB" id="5791983at2759"/>
<evidence type="ECO:0000313" key="2">
    <source>
        <dbReference type="EMBL" id="PAV75396.1"/>
    </source>
</evidence>
<keyword evidence="3" id="KW-1185">Reference proteome</keyword>
<proteinExistence type="predicted"/>
<gene>
    <name evidence="2" type="ORF">WR25_14866</name>
</gene>
<organism evidence="2 3">
    <name type="scientific">Diploscapter pachys</name>
    <dbReference type="NCBI Taxonomy" id="2018661"/>
    <lineage>
        <taxon>Eukaryota</taxon>
        <taxon>Metazoa</taxon>
        <taxon>Ecdysozoa</taxon>
        <taxon>Nematoda</taxon>
        <taxon>Chromadorea</taxon>
        <taxon>Rhabditida</taxon>
        <taxon>Rhabditina</taxon>
        <taxon>Rhabditomorpha</taxon>
        <taxon>Rhabditoidea</taxon>
        <taxon>Rhabditidae</taxon>
        <taxon>Diploscapter</taxon>
    </lineage>
</organism>
<evidence type="ECO:0000256" key="1">
    <source>
        <dbReference type="SAM" id="MobiDB-lite"/>
    </source>
</evidence>
<comment type="caution">
    <text evidence="2">The sequence shown here is derived from an EMBL/GenBank/DDBJ whole genome shotgun (WGS) entry which is preliminary data.</text>
</comment>
<feature type="region of interest" description="Disordered" evidence="1">
    <location>
        <begin position="168"/>
        <end position="187"/>
    </location>
</feature>
<dbReference type="STRING" id="2018661.A0A2A2KN14"/>
<evidence type="ECO:0000313" key="3">
    <source>
        <dbReference type="Proteomes" id="UP000218231"/>
    </source>
</evidence>
<protein>
    <submittedName>
        <fullName evidence="2">Uncharacterized protein</fullName>
    </submittedName>
</protein>
<dbReference type="Proteomes" id="UP000218231">
    <property type="component" value="Unassembled WGS sequence"/>
</dbReference>
<reference evidence="2 3" key="1">
    <citation type="journal article" date="2017" name="Curr. Biol.">
        <title>Genome architecture and evolution of a unichromosomal asexual nematode.</title>
        <authorList>
            <person name="Fradin H."/>
            <person name="Zegar C."/>
            <person name="Gutwein M."/>
            <person name="Lucas J."/>
            <person name="Kovtun M."/>
            <person name="Corcoran D."/>
            <person name="Baugh L.R."/>
            <person name="Kiontke K."/>
            <person name="Gunsalus K."/>
            <person name="Fitch D.H."/>
            <person name="Piano F."/>
        </authorList>
    </citation>
    <scope>NUCLEOTIDE SEQUENCE [LARGE SCALE GENOMIC DNA]</scope>
    <source>
        <strain evidence="2">PF1309</strain>
    </source>
</reference>
<sequence>MFVHMSKFLQNSWDNLILVPADQFKQITTALHWIKQRRDTYNRRDTASIRLDRLICLEDVISVFREVNDKVLFDLEDDEEWDRLQHLRVSDTVIYGRATCHYFTAALLKSCIEDPLSSSPLATTAQVCCSMCTSPSIYMQQQQPSSSAAPSCGVHLCTTSLYGLPTSHSQQSLPSPIARPIKSPPPSTTMPNRYWDQQYTYEQQSQILTQHHQQSMDMPQYAYEQSTYHHQQQYYASQQTQMALSSATNSSTHIHYGSSMQQQQSKLPSLMHTLYPAPLGSSTPSKPYLPNCPNNPFSRTAYESGSRDQLEISDRPVAMCPTRRECIESCACRGRASALYFYSWDHDSGTYSEDW</sequence>